<dbReference type="EMBL" id="SRLO01000214">
    <property type="protein sequence ID" value="TNN66773.1"/>
    <property type="molecule type" value="Genomic_DNA"/>
</dbReference>
<organism evidence="2 3">
    <name type="scientific">Liparis tanakae</name>
    <name type="common">Tanaka's snailfish</name>
    <dbReference type="NCBI Taxonomy" id="230148"/>
    <lineage>
        <taxon>Eukaryota</taxon>
        <taxon>Metazoa</taxon>
        <taxon>Chordata</taxon>
        <taxon>Craniata</taxon>
        <taxon>Vertebrata</taxon>
        <taxon>Euteleostomi</taxon>
        <taxon>Actinopterygii</taxon>
        <taxon>Neopterygii</taxon>
        <taxon>Teleostei</taxon>
        <taxon>Neoteleostei</taxon>
        <taxon>Acanthomorphata</taxon>
        <taxon>Eupercaria</taxon>
        <taxon>Perciformes</taxon>
        <taxon>Cottioidei</taxon>
        <taxon>Cottales</taxon>
        <taxon>Liparidae</taxon>
        <taxon>Liparis</taxon>
    </lineage>
</organism>
<comment type="caution">
    <text evidence="2">The sequence shown here is derived from an EMBL/GenBank/DDBJ whole genome shotgun (WGS) entry which is preliminary data.</text>
</comment>
<accession>A0A4Z2HP61</accession>
<evidence type="ECO:0000256" key="1">
    <source>
        <dbReference type="SAM" id="MobiDB-lite"/>
    </source>
</evidence>
<dbReference type="Proteomes" id="UP000314294">
    <property type="component" value="Unassembled WGS sequence"/>
</dbReference>
<proteinExistence type="predicted"/>
<reference evidence="2 3" key="1">
    <citation type="submission" date="2019-03" db="EMBL/GenBank/DDBJ databases">
        <title>First draft genome of Liparis tanakae, snailfish: a comprehensive survey of snailfish specific genes.</title>
        <authorList>
            <person name="Kim W."/>
            <person name="Song I."/>
            <person name="Jeong J.-H."/>
            <person name="Kim D."/>
            <person name="Kim S."/>
            <person name="Ryu S."/>
            <person name="Song J.Y."/>
            <person name="Lee S.K."/>
        </authorList>
    </citation>
    <scope>NUCLEOTIDE SEQUENCE [LARGE SCALE GENOMIC DNA]</scope>
    <source>
        <tissue evidence="2">Muscle</tissue>
    </source>
</reference>
<sequence>MNTRASRPARPVLRDEFRWQAGTPKKTRSRPRRRSQDQRCCLFPYHPVAPRSCGVTPIRLSNPMSKYKSTDSPKRPGELERLFCSPSAARTQATSRIIRLAVETPNVTHTHRSMGEKVSVGAVTVRGKTTTTTLEMGLCYNMGLYAQE</sequence>
<evidence type="ECO:0000313" key="2">
    <source>
        <dbReference type="EMBL" id="TNN66773.1"/>
    </source>
</evidence>
<gene>
    <name evidence="2" type="ORF">EYF80_023015</name>
</gene>
<feature type="region of interest" description="Disordered" evidence="1">
    <location>
        <begin position="1"/>
        <end position="37"/>
    </location>
</feature>
<protein>
    <submittedName>
        <fullName evidence="2">Uncharacterized protein</fullName>
    </submittedName>
</protein>
<evidence type="ECO:0000313" key="3">
    <source>
        <dbReference type="Proteomes" id="UP000314294"/>
    </source>
</evidence>
<dbReference type="AlphaFoldDB" id="A0A4Z2HP61"/>
<name>A0A4Z2HP61_9TELE</name>
<keyword evidence="3" id="KW-1185">Reference proteome</keyword>